<name>A0A1H0G4D7_9FIRM</name>
<accession>A0A1H0G4D7</accession>
<keyword evidence="2" id="KW-1133">Transmembrane helix</keyword>
<sequence length="64" mass="7039">MSMLAAEVICLVVIILAGVAVSVLAGLIIERSERKAYKRQTDTLAKPDEQPHSLEKEETDTYPP</sequence>
<protein>
    <submittedName>
        <fullName evidence="3">Uncharacterized protein</fullName>
    </submittedName>
</protein>
<gene>
    <name evidence="3" type="ORF">SAMN05192585_14714</name>
</gene>
<keyword evidence="4" id="KW-1185">Reference proteome</keyword>
<feature type="compositionally biased region" description="Basic and acidic residues" evidence="1">
    <location>
        <begin position="39"/>
        <end position="56"/>
    </location>
</feature>
<evidence type="ECO:0000256" key="1">
    <source>
        <dbReference type="SAM" id="MobiDB-lite"/>
    </source>
</evidence>
<dbReference type="RefSeq" id="WP_092643192.1">
    <property type="nucleotide sequence ID" value="NZ_FNID01000047.1"/>
</dbReference>
<feature type="region of interest" description="Disordered" evidence="1">
    <location>
        <begin position="39"/>
        <end position="64"/>
    </location>
</feature>
<keyword evidence="2" id="KW-0472">Membrane</keyword>
<proteinExistence type="predicted"/>
<reference evidence="3 4" key="1">
    <citation type="submission" date="2016-10" db="EMBL/GenBank/DDBJ databases">
        <authorList>
            <person name="de Groot N.N."/>
        </authorList>
    </citation>
    <scope>NUCLEOTIDE SEQUENCE [LARGE SCALE GENOMIC DNA]</scope>
    <source>
        <strain evidence="3 4">CGMCC 1.5012</strain>
    </source>
</reference>
<feature type="transmembrane region" description="Helical" evidence="2">
    <location>
        <begin position="6"/>
        <end position="29"/>
    </location>
</feature>
<dbReference type="EMBL" id="FNID01000047">
    <property type="protein sequence ID" value="SDO01736.1"/>
    <property type="molecule type" value="Genomic_DNA"/>
</dbReference>
<dbReference type="Proteomes" id="UP000199182">
    <property type="component" value="Unassembled WGS sequence"/>
</dbReference>
<organism evidence="3 4">
    <name type="scientific">Acetanaerobacterium elongatum</name>
    <dbReference type="NCBI Taxonomy" id="258515"/>
    <lineage>
        <taxon>Bacteria</taxon>
        <taxon>Bacillati</taxon>
        <taxon>Bacillota</taxon>
        <taxon>Clostridia</taxon>
        <taxon>Eubacteriales</taxon>
        <taxon>Oscillospiraceae</taxon>
        <taxon>Acetanaerobacterium</taxon>
    </lineage>
</organism>
<keyword evidence="2" id="KW-0812">Transmembrane</keyword>
<evidence type="ECO:0000313" key="4">
    <source>
        <dbReference type="Proteomes" id="UP000199182"/>
    </source>
</evidence>
<evidence type="ECO:0000256" key="2">
    <source>
        <dbReference type="SAM" id="Phobius"/>
    </source>
</evidence>
<dbReference type="AlphaFoldDB" id="A0A1H0G4D7"/>
<evidence type="ECO:0000313" key="3">
    <source>
        <dbReference type="EMBL" id="SDO01736.1"/>
    </source>
</evidence>